<gene>
    <name evidence="4" type="ORF">MNOR_LOCUS36260</name>
</gene>
<evidence type="ECO:0000256" key="2">
    <source>
        <dbReference type="SAM" id="Phobius"/>
    </source>
</evidence>
<keyword evidence="5" id="KW-1185">Reference proteome</keyword>
<evidence type="ECO:0000256" key="1">
    <source>
        <dbReference type="SAM" id="MobiDB-lite"/>
    </source>
</evidence>
<feature type="region of interest" description="Disordered" evidence="1">
    <location>
        <begin position="112"/>
        <end position="131"/>
    </location>
</feature>
<dbReference type="Proteomes" id="UP001497623">
    <property type="component" value="Unassembled WGS sequence"/>
</dbReference>
<protein>
    <submittedName>
        <fullName evidence="4">Uncharacterized protein</fullName>
    </submittedName>
</protein>
<feature type="signal peptide" evidence="3">
    <location>
        <begin position="1"/>
        <end position="21"/>
    </location>
</feature>
<comment type="caution">
    <text evidence="4">The sequence shown here is derived from an EMBL/GenBank/DDBJ whole genome shotgun (WGS) entry which is preliminary data.</text>
</comment>
<feature type="compositionally biased region" description="Basic and acidic residues" evidence="1">
    <location>
        <begin position="320"/>
        <end position="329"/>
    </location>
</feature>
<feature type="region of interest" description="Disordered" evidence="1">
    <location>
        <begin position="266"/>
        <end position="329"/>
    </location>
</feature>
<organism evidence="4 5">
    <name type="scientific">Meganyctiphanes norvegica</name>
    <name type="common">Northern krill</name>
    <name type="synonym">Thysanopoda norvegica</name>
    <dbReference type="NCBI Taxonomy" id="48144"/>
    <lineage>
        <taxon>Eukaryota</taxon>
        <taxon>Metazoa</taxon>
        <taxon>Ecdysozoa</taxon>
        <taxon>Arthropoda</taxon>
        <taxon>Crustacea</taxon>
        <taxon>Multicrustacea</taxon>
        <taxon>Malacostraca</taxon>
        <taxon>Eumalacostraca</taxon>
        <taxon>Eucarida</taxon>
        <taxon>Euphausiacea</taxon>
        <taxon>Euphausiidae</taxon>
        <taxon>Meganyctiphanes</taxon>
    </lineage>
</organism>
<name>A0AAV2SDJ1_MEGNR</name>
<keyword evidence="2" id="KW-1133">Transmembrane helix</keyword>
<feature type="chain" id="PRO_5043965756" evidence="3">
    <location>
        <begin position="22"/>
        <end position="329"/>
    </location>
</feature>
<evidence type="ECO:0000256" key="3">
    <source>
        <dbReference type="SAM" id="SignalP"/>
    </source>
</evidence>
<dbReference type="EMBL" id="CAXKWB010064797">
    <property type="protein sequence ID" value="CAL4188133.1"/>
    <property type="molecule type" value="Genomic_DNA"/>
</dbReference>
<keyword evidence="2" id="KW-0812">Transmembrane</keyword>
<feature type="compositionally biased region" description="Polar residues" evidence="1">
    <location>
        <begin position="288"/>
        <end position="305"/>
    </location>
</feature>
<keyword evidence="2" id="KW-0472">Membrane</keyword>
<proteinExistence type="predicted"/>
<accession>A0AAV2SDJ1</accession>
<keyword evidence="3" id="KW-0732">Signal</keyword>
<reference evidence="4 5" key="1">
    <citation type="submission" date="2024-05" db="EMBL/GenBank/DDBJ databases">
        <authorList>
            <person name="Wallberg A."/>
        </authorList>
    </citation>
    <scope>NUCLEOTIDE SEQUENCE [LARGE SCALE GENOMIC DNA]</scope>
</reference>
<evidence type="ECO:0000313" key="4">
    <source>
        <dbReference type="EMBL" id="CAL4188133.1"/>
    </source>
</evidence>
<feature type="region of interest" description="Disordered" evidence="1">
    <location>
        <begin position="74"/>
        <end position="104"/>
    </location>
</feature>
<dbReference type="AlphaFoldDB" id="A0AAV2SDJ1"/>
<sequence>MCNIIYVCTFICLAIALGAHGNKCRKKDERSTECSVYNIESQEDCPLAVNDGDGNFVFYIKPLTSGQLSISLHETDSPGRADLPGSGNVPGSGDLPDSGYVPDNDYLPDSEIDGSGYFPNSDSITDDSEYSQRSSTQLSGNLFTIHMNAANRWNKITIRRDNATHHFFQSNIFYYFLEVNDQIPIRSWSVFKSGNEIRVKTVKSLWSFECDPRQYLPPSSDALLHPPGGIHIPVWQLVIIAAVTVALAMVVIILTVILVLRHKQRNPDPPEIQHSLSPLEGEPRKMTHTQQEGEPGTTTNDQKNLNVYEENKQPVTQRPQSDHTYEALD</sequence>
<evidence type="ECO:0000313" key="5">
    <source>
        <dbReference type="Proteomes" id="UP001497623"/>
    </source>
</evidence>
<feature type="transmembrane region" description="Helical" evidence="2">
    <location>
        <begin position="234"/>
        <end position="260"/>
    </location>
</feature>